<keyword evidence="1 3" id="KW-0853">WD repeat</keyword>
<feature type="region of interest" description="Disordered" evidence="4">
    <location>
        <begin position="1"/>
        <end position="21"/>
    </location>
</feature>
<feature type="repeat" description="WD" evidence="3">
    <location>
        <begin position="584"/>
        <end position="628"/>
    </location>
</feature>
<dbReference type="PROSITE" id="PS00678">
    <property type="entry name" value="WD_REPEATS_1"/>
    <property type="match status" value="3"/>
</dbReference>
<evidence type="ECO:0000256" key="4">
    <source>
        <dbReference type="SAM" id="MobiDB-lite"/>
    </source>
</evidence>
<evidence type="ECO:0000256" key="1">
    <source>
        <dbReference type="ARBA" id="ARBA00022574"/>
    </source>
</evidence>
<dbReference type="PRINTS" id="PR00320">
    <property type="entry name" value="GPROTEINBRPT"/>
</dbReference>
<dbReference type="InterPro" id="IPR036322">
    <property type="entry name" value="WD40_repeat_dom_sf"/>
</dbReference>
<dbReference type="Gene3D" id="2.130.10.10">
    <property type="entry name" value="YVTN repeat-like/Quinoprotein amine dehydrogenase"/>
    <property type="match status" value="1"/>
</dbReference>
<evidence type="ECO:0000256" key="3">
    <source>
        <dbReference type="PROSITE-ProRule" id="PRU00221"/>
    </source>
</evidence>
<feature type="repeat" description="WD" evidence="3">
    <location>
        <begin position="677"/>
        <end position="716"/>
    </location>
</feature>
<dbReference type="Pfam" id="PF00400">
    <property type="entry name" value="WD40"/>
    <property type="match status" value="3"/>
</dbReference>
<dbReference type="SUPFAM" id="SSF50978">
    <property type="entry name" value="WD40 repeat-like"/>
    <property type="match status" value="1"/>
</dbReference>
<dbReference type="RefSeq" id="WP_242666035.1">
    <property type="nucleotide sequence ID" value="NZ_FAOZ01000001.1"/>
</dbReference>
<dbReference type="InterPro" id="IPR015943">
    <property type="entry name" value="WD40/YVTN_repeat-like_dom_sf"/>
</dbReference>
<feature type="compositionally biased region" description="Polar residues" evidence="4">
    <location>
        <begin position="1"/>
        <end position="15"/>
    </location>
</feature>
<evidence type="ECO:0000256" key="2">
    <source>
        <dbReference type="ARBA" id="ARBA00022737"/>
    </source>
</evidence>
<feature type="domain" description="Orc1-like AAA ATPase" evidence="5">
    <location>
        <begin position="74"/>
        <end position="206"/>
    </location>
</feature>
<dbReference type="SMART" id="SM00320">
    <property type="entry name" value="WD40"/>
    <property type="match status" value="3"/>
</dbReference>
<dbReference type="AlphaFoldDB" id="A0A0S4QEW0"/>
<dbReference type="PROSITE" id="PS50082">
    <property type="entry name" value="WD_REPEATS_2"/>
    <property type="match status" value="3"/>
</dbReference>
<dbReference type="PANTHER" id="PTHR22847:SF637">
    <property type="entry name" value="WD REPEAT DOMAIN 5B"/>
    <property type="match status" value="1"/>
</dbReference>
<proteinExistence type="predicted"/>
<keyword evidence="2" id="KW-0677">Repeat</keyword>
<dbReference type="InterPro" id="IPR041664">
    <property type="entry name" value="AAA_16"/>
</dbReference>
<evidence type="ECO:0000259" key="5">
    <source>
        <dbReference type="Pfam" id="PF13191"/>
    </source>
</evidence>
<dbReference type="SUPFAM" id="SSF52540">
    <property type="entry name" value="P-loop containing nucleoside triphosphate hydrolases"/>
    <property type="match status" value="1"/>
</dbReference>
<gene>
    <name evidence="6" type="ORF">Ga0074812_101499</name>
</gene>
<dbReference type="InterPro" id="IPR027417">
    <property type="entry name" value="P-loop_NTPase"/>
</dbReference>
<dbReference type="InterPro" id="IPR001680">
    <property type="entry name" value="WD40_rpt"/>
</dbReference>
<organism evidence="6 7">
    <name type="scientific">Parafrankia irregularis</name>
    <dbReference type="NCBI Taxonomy" id="795642"/>
    <lineage>
        <taxon>Bacteria</taxon>
        <taxon>Bacillati</taxon>
        <taxon>Actinomycetota</taxon>
        <taxon>Actinomycetes</taxon>
        <taxon>Frankiales</taxon>
        <taxon>Frankiaceae</taxon>
        <taxon>Parafrankia</taxon>
    </lineage>
</organism>
<sequence>MTPDTATPDGQNQPTVDHVSAPNGQAIGINYGQVWQQRFTGPFALLRDATIPLDPLPGDLRLTDPTWPDNPVARFRGRANLITTIDTYLQRCVQQRRGGYLLIEAEAGMGKSALATYLAYTRTWPAHFTRLTEGRTPETARLNLAAQLIARWKLHDTTPGGILPDNAATPRWLYLRLCDAARSRDNDPDQRNQPVVLLVDGLDEAPPPPSGELPLGLPTALPPGTIIVATTRPRTLTIPTGARVIERIDVESTSNRQDLFDYLTALSTTDPQIVDAIRHTRMSAGRFCRTLLDRSGGVWIYALTVLDQIRDHNRNPADVHRLPHGLAGYYADNLHRWQNELGNTTWQTHGLPVLATLTAIREPQTAATIATWADVPEPDTRQLLRGIFRPFLATRRGTTSRDDLYLPRHQSLSDFTTGTTLATSDDDILRDLADTLTTATLAAHQRITTALIPPGPPDQRTWHNISDYARTHLAEHAAHAGALDQLVNKPGFLLTCHTSSILSHRHRPTTPAGAAAINAYRLFLSNSHHDLNDPHDSDDQRLWSLHIWARKARATALGDVAGRCANRPWTIQTAIWNSSPHHTRTHHTGTVNALTVLPRPDGTTLLAIASSDRMARLWNTTTGKPAGEPITGHTGPVTALAVLPLDPDGTTLLATASWDGTVRLWNTTSGTTIGQLLIEHSDWVNALAVLPGPDGTTLLATASHDRTVRLWNTTTG</sequence>
<dbReference type="InterPro" id="IPR019775">
    <property type="entry name" value="WD40_repeat_CS"/>
</dbReference>
<accession>A0A0S4QEW0</accession>
<keyword evidence="7" id="KW-1185">Reference proteome</keyword>
<reference evidence="7" key="1">
    <citation type="submission" date="2015-11" db="EMBL/GenBank/DDBJ databases">
        <authorList>
            <person name="Varghese N."/>
        </authorList>
    </citation>
    <scope>NUCLEOTIDE SEQUENCE [LARGE SCALE GENOMIC DNA]</scope>
    <source>
        <strain evidence="7">DSM 45899</strain>
    </source>
</reference>
<dbReference type="PROSITE" id="PS50294">
    <property type="entry name" value="WD_REPEATS_REGION"/>
    <property type="match status" value="2"/>
</dbReference>
<feature type="repeat" description="WD" evidence="3">
    <location>
        <begin position="630"/>
        <end position="675"/>
    </location>
</feature>
<dbReference type="Pfam" id="PF13191">
    <property type="entry name" value="AAA_16"/>
    <property type="match status" value="1"/>
</dbReference>
<name>A0A0S4QEW0_9ACTN</name>
<evidence type="ECO:0000313" key="7">
    <source>
        <dbReference type="Proteomes" id="UP000198802"/>
    </source>
</evidence>
<feature type="non-terminal residue" evidence="6">
    <location>
        <position position="716"/>
    </location>
</feature>
<evidence type="ECO:0000313" key="6">
    <source>
        <dbReference type="EMBL" id="CUU53997.1"/>
    </source>
</evidence>
<dbReference type="Proteomes" id="UP000198802">
    <property type="component" value="Unassembled WGS sequence"/>
</dbReference>
<dbReference type="PANTHER" id="PTHR22847">
    <property type="entry name" value="WD40 REPEAT PROTEIN"/>
    <property type="match status" value="1"/>
</dbReference>
<dbReference type="InterPro" id="IPR020472">
    <property type="entry name" value="WD40_PAC1"/>
</dbReference>
<dbReference type="EMBL" id="FAOZ01000001">
    <property type="protein sequence ID" value="CUU53997.1"/>
    <property type="molecule type" value="Genomic_DNA"/>
</dbReference>
<protein>
    <submittedName>
        <fullName evidence="6">WD domain-containing protein, G-beta repeat-containing protein</fullName>
    </submittedName>
</protein>